<feature type="non-terminal residue" evidence="1">
    <location>
        <position position="1"/>
    </location>
</feature>
<sequence length="270" mass="31594">KSKVDLHSVYLIGRQNKISSRETYVTPTGEGYKQSIAYTLLMVTHDPLPIPLFKLTDDIYNQLPCRVYIIDYTLGEVRYKVDRGSNFLDRFLTEAVLLFAEDTRLTSLNRTPDYHGKNWKRIRKVWKARSKRATYLLTMLVDAYQEMDEDPAVKMGIMHYALEQICLGLLYVFWEFKPAHNTLSFLFHLCSHFTDLPDEIFSGASHTRHHIYHLLSNAHHEMRFRSKSGITNKEAEKAFDLCNDFMVEARKMAEAELQRLKRLHCIEAIV</sequence>
<protein>
    <submittedName>
        <fullName evidence="1">Uncharacterized protein</fullName>
    </submittedName>
</protein>
<dbReference type="EMBL" id="JACVDC010000096">
    <property type="protein sequence ID" value="MBC9798223.1"/>
    <property type="molecule type" value="Genomic_DNA"/>
</dbReference>
<gene>
    <name evidence="1" type="ORF">IBL28_19805</name>
</gene>
<organism evidence="1 2">
    <name type="scientific">Sinomicrobium weinanense</name>
    <dbReference type="NCBI Taxonomy" id="2842200"/>
    <lineage>
        <taxon>Bacteria</taxon>
        <taxon>Pseudomonadati</taxon>
        <taxon>Bacteroidota</taxon>
        <taxon>Flavobacteriia</taxon>
        <taxon>Flavobacteriales</taxon>
        <taxon>Flavobacteriaceae</taxon>
        <taxon>Sinomicrobium</taxon>
    </lineage>
</organism>
<evidence type="ECO:0000313" key="1">
    <source>
        <dbReference type="EMBL" id="MBC9798223.1"/>
    </source>
</evidence>
<evidence type="ECO:0000313" key="2">
    <source>
        <dbReference type="Proteomes" id="UP000653730"/>
    </source>
</evidence>
<dbReference type="Gene3D" id="1.20.120.330">
    <property type="entry name" value="Nucleotidyltransferases domain 2"/>
    <property type="match status" value="1"/>
</dbReference>
<keyword evidence="2" id="KW-1185">Reference proteome</keyword>
<comment type="caution">
    <text evidence="1">The sequence shown here is derived from an EMBL/GenBank/DDBJ whole genome shotgun (WGS) entry which is preliminary data.</text>
</comment>
<name>A0A926JVA1_9FLAO</name>
<proteinExistence type="predicted"/>
<dbReference type="Proteomes" id="UP000653730">
    <property type="component" value="Unassembled WGS sequence"/>
</dbReference>
<accession>A0A926JVA1</accession>
<dbReference type="AlphaFoldDB" id="A0A926JVA1"/>
<reference evidence="1 2" key="1">
    <citation type="submission" date="2020-09" db="EMBL/GenBank/DDBJ databases">
        <title>Sinomicrobium weinanense sp. nov., a halophilic bacteria isolated from saline-alkali soil.</title>
        <authorList>
            <person name="Wu P."/>
            <person name="Ren H."/>
            <person name="Mei Y."/>
            <person name="Liang Y."/>
            <person name="Chen Z."/>
        </authorList>
    </citation>
    <scope>NUCLEOTIDE SEQUENCE [LARGE SCALE GENOMIC DNA]</scope>
    <source>
        <strain evidence="1 2">FJxs</strain>
    </source>
</reference>
<dbReference type="RefSeq" id="WP_223129429.1">
    <property type="nucleotide sequence ID" value="NZ_JACVDC010000096.1"/>
</dbReference>